<sequence>LVGKMSVEEKGEIAKPTNSITISFPSSKSSGKTKPPKKESKLAMHEVQATTGESCVLADAVAVSSPTAAAPINARKPRRRPKKK</sequence>
<accession>A0A0R3W096</accession>
<dbReference type="AlphaFoldDB" id="A0A0R3W096"/>
<reference evidence="2" key="1">
    <citation type="submission" date="2017-02" db="UniProtKB">
        <authorList>
            <consortium name="WormBaseParasite"/>
        </authorList>
    </citation>
    <scope>IDENTIFICATION</scope>
</reference>
<name>A0A0R3W096_TAEAS</name>
<feature type="compositionally biased region" description="Low complexity" evidence="1">
    <location>
        <begin position="23"/>
        <end position="33"/>
    </location>
</feature>
<organism evidence="2">
    <name type="scientific">Taenia asiatica</name>
    <name type="common">Asian tapeworm</name>
    <dbReference type="NCBI Taxonomy" id="60517"/>
    <lineage>
        <taxon>Eukaryota</taxon>
        <taxon>Metazoa</taxon>
        <taxon>Spiralia</taxon>
        <taxon>Lophotrochozoa</taxon>
        <taxon>Platyhelminthes</taxon>
        <taxon>Cestoda</taxon>
        <taxon>Eucestoda</taxon>
        <taxon>Cyclophyllidea</taxon>
        <taxon>Taeniidae</taxon>
        <taxon>Taenia</taxon>
    </lineage>
</organism>
<proteinExistence type="predicted"/>
<evidence type="ECO:0000313" key="2">
    <source>
        <dbReference type="WBParaSite" id="TASK_0000309001-mRNA-1"/>
    </source>
</evidence>
<evidence type="ECO:0000256" key="1">
    <source>
        <dbReference type="SAM" id="MobiDB-lite"/>
    </source>
</evidence>
<dbReference type="WBParaSite" id="TASK_0000309001-mRNA-1">
    <property type="protein sequence ID" value="TASK_0000309001-mRNA-1"/>
    <property type="gene ID" value="TASK_0000309001"/>
</dbReference>
<feature type="region of interest" description="Disordered" evidence="1">
    <location>
        <begin position="16"/>
        <end position="45"/>
    </location>
</feature>
<protein>
    <submittedName>
        <fullName evidence="2">Chromodomain Y-like protein</fullName>
    </submittedName>
</protein>